<dbReference type="InterPro" id="IPR025966">
    <property type="entry name" value="OppC_N"/>
</dbReference>
<feature type="transmembrane region" description="Helical" evidence="7">
    <location>
        <begin position="147"/>
        <end position="174"/>
    </location>
</feature>
<dbReference type="PANTHER" id="PTHR43386">
    <property type="entry name" value="OLIGOPEPTIDE TRANSPORT SYSTEM PERMEASE PROTEIN APPC"/>
    <property type="match status" value="1"/>
</dbReference>
<comment type="similarity">
    <text evidence="7">Belongs to the binding-protein-dependent transport system permease family.</text>
</comment>
<feature type="transmembrane region" description="Helical" evidence="7">
    <location>
        <begin position="267"/>
        <end position="288"/>
    </location>
</feature>
<dbReference type="EMBL" id="JBGNYA010000001">
    <property type="protein sequence ID" value="MFA1611649.1"/>
    <property type="molecule type" value="Genomic_DNA"/>
</dbReference>
<comment type="caution">
    <text evidence="9">The sequence shown here is derived from an EMBL/GenBank/DDBJ whole genome shotgun (WGS) entry which is preliminary data.</text>
</comment>
<sequence length="305" mass="33774">MSPLANMKPIRRLRNHYLFRNLRSSLRLYLEDRLTVVFLLAFLFVLFLAAVGPQLAPYDPNKIFIVNGEIAQLEPPSATHPLGTTSRGQDVLSRLLIGARPTITTGLFGGAIIVGIGTLIGVTAGYYGGRVDDVLMRFTDFAFGIPLIPTAIVLAAYFGVGFWSTILVIGVLLWRNNARVFRSQVLQIREREHVQAAKMLGASDLYIITRHILPNIGGMIVLFFALGTGLTILISASLAFLGFANLELPTWGLMLRNAYQSGYMTDAWWWTLTTGFAISLTVLSIFMLGRGYERVHETDISEFGE</sequence>
<dbReference type="RefSeq" id="WP_372389994.1">
    <property type="nucleotide sequence ID" value="NZ_JBGNYA010000001.1"/>
</dbReference>
<dbReference type="Pfam" id="PF00528">
    <property type="entry name" value="BPD_transp_1"/>
    <property type="match status" value="1"/>
</dbReference>
<comment type="subcellular location">
    <subcellularLocation>
        <location evidence="1 7">Cell membrane</location>
        <topology evidence="1 7">Multi-pass membrane protein</topology>
    </subcellularLocation>
</comment>
<dbReference type="CDD" id="cd06261">
    <property type="entry name" value="TM_PBP2"/>
    <property type="match status" value="1"/>
</dbReference>
<dbReference type="PANTHER" id="PTHR43386:SF1">
    <property type="entry name" value="D,D-DIPEPTIDE TRANSPORT SYSTEM PERMEASE PROTEIN DDPC-RELATED"/>
    <property type="match status" value="1"/>
</dbReference>
<organism evidence="9 10">
    <name type="scientific">Halobellus rubicundus</name>
    <dbReference type="NCBI Taxonomy" id="2996466"/>
    <lineage>
        <taxon>Archaea</taxon>
        <taxon>Methanobacteriati</taxon>
        <taxon>Methanobacteriota</taxon>
        <taxon>Stenosarchaea group</taxon>
        <taxon>Halobacteria</taxon>
        <taxon>Halobacteriales</taxon>
        <taxon>Haloferacaceae</taxon>
        <taxon>Halobellus</taxon>
    </lineage>
</organism>
<evidence type="ECO:0000256" key="3">
    <source>
        <dbReference type="ARBA" id="ARBA00022475"/>
    </source>
</evidence>
<dbReference type="InterPro" id="IPR000515">
    <property type="entry name" value="MetI-like"/>
</dbReference>
<feature type="transmembrane region" description="Helical" evidence="7">
    <location>
        <begin position="103"/>
        <end position="127"/>
    </location>
</feature>
<keyword evidence="10" id="KW-1185">Reference proteome</keyword>
<accession>A0ABD5MDE5</accession>
<dbReference type="InterPro" id="IPR035906">
    <property type="entry name" value="MetI-like_sf"/>
</dbReference>
<dbReference type="SUPFAM" id="SSF161098">
    <property type="entry name" value="MetI-like"/>
    <property type="match status" value="1"/>
</dbReference>
<keyword evidence="4 7" id="KW-0812">Transmembrane</keyword>
<dbReference type="Gene3D" id="1.10.3720.10">
    <property type="entry name" value="MetI-like"/>
    <property type="match status" value="1"/>
</dbReference>
<protein>
    <submittedName>
        <fullName evidence="9">ABC transporter permease</fullName>
    </submittedName>
</protein>
<evidence type="ECO:0000259" key="8">
    <source>
        <dbReference type="PROSITE" id="PS50928"/>
    </source>
</evidence>
<evidence type="ECO:0000256" key="2">
    <source>
        <dbReference type="ARBA" id="ARBA00022448"/>
    </source>
</evidence>
<feature type="domain" description="ABC transmembrane type-1" evidence="8">
    <location>
        <begin position="99"/>
        <end position="289"/>
    </location>
</feature>
<dbReference type="AlphaFoldDB" id="A0ABD5MDE5"/>
<evidence type="ECO:0000256" key="4">
    <source>
        <dbReference type="ARBA" id="ARBA00022692"/>
    </source>
</evidence>
<evidence type="ECO:0000256" key="1">
    <source>
        <dbReference type="ARBA" id="ARBA00004651"/>
    </source>
</evidence>
<evidence type="ECO:0000313" key="10">
    <source>
        <dbReference type="Proteomes" id="UP001570511"/>
    </source>
</evidence>
<keyword evidence="5 7" id="KW-1133">Transmembrane helix</keyword>
<dbReference type="PROSITE" id="PS50928">
    <property type="entry name" value="ABC_TM1"/>
    <property type="match status" value="1"/>
</dbReference>
<keyword evidence="2 7" id="KW-0813">Transport</keyword>
<name>A0ABD5MDE5_9EURY</name>
<reference evidence="9 10" key="1">
    <citation type="submission" date="2024-08" db="EMBL/GenBank/DDBJ databases">
        <title>Halobellus sp. MBLA0158 whole genome sequence.</title>
        <authorList>
            <person name="Hwang C.Y."/>
            <person name="Cho E.-S."/>
            <person name="Seo M.-J."/>
        </authorList>
    </citation>
    <scope>NUCLEOTIDE SEQUENCE [LARGE SCALE GENOMIC DNA]</scope>
    <source>
        <strain evidence="9 10">MBLA0158</strain>
    </source>
</reference>
<keyword evidence="6 7" id="KW-0472">Membrane</keyword>
<feature type="transmembrane region" description="Helical" evidence="7">
    <location>
        <begin position="220"/>
        <end position="244"/>
    </location>
</feature>
<evidence type="ECO:0000256" key="6">
    <source>
        <dbReference type="ARBA" id="ARBA00023136"/>
    </source>
</evidence>
<dbReference type="GO" id="GO:0005886">
    <property type="term" value="C:plasma membrane"/>
    <property type="evidence" value="ECO:0007669"/>
    <property type="project" value="UniProtKB-SubCell"/>
</dbReference>
<dbReference type="InterPro" id="IPR050366">
    <property type="entry name" value="BP-dependent_transpt_permease"/>
</dbReference>
<evidence type="ECO:0000256" key="7">
    <source>
        <dbReference type="RuleBase" id="RU363032"/>
    </source>
</evidence>
<keyword evidence="3" id="KW-1003">Cell membrane</keyword>
<feature type="transmembrane region" description="Helical" evidence="7">
    <location>
        <begin position="34"/>
        <end position="52"/>
    </location>
</feature>
<proteinExistence type="inferred from homology"/>
<gene>
    <name evidence="9" type="ORF">OS889_11615</name>
</gene>
<evidence type="ECO:0000313" key="9">
    <source>
        <dbReference type="EMBL" id="MFA1611649.1"/>
    </source>
</evidence>
<evidence type="ECO:0000256" key="5">
    <source>
        <dbReference type="ARBA" id="ARBA00022989"/>
    </source>
</evidence>
<dbReference type="Proteomes" id="UP001570511">
    <property type="component" value="Unassembled WGS sequence"/>
</dbReference>
<dbReference type="Pfam" id="PF12911">
    <property type="entry name" value="OppC_N"/>
    <property type="match status" value="1"/>
</dbReference>